<dbReference type="GO" id="GO:0009636">
    <property type="term" value="P:response to toxic substance"/>
    <property type="evidence" value="ECO:0007669"/>
    <property type="project" value="TreeGrafter"/>
</dbReference>
<dbReference type="InterPro" id="IPR000169">
    <property type="entry name" value="Pept_cys_AS"/>
</dbReference>
<keyword evidence="1 4" id="KW-0645">Protease</keyword>
<keyword evidence="2 4" id="KW-0378">Hydrolase</keyword>
<organism evidence="6 7">
    <name type="scientific">Bogoriella caseilytica</name>
    <dbReference type="NCBI Taxonomy" id="56055"/>
    <lineage>
        <taxon>Bacteria</taxon>
        <taxon>Bacillati</taxon>
        <taxon>Actinomycetota</taxon>
        <taxon>Actinomycetes</taxon>
        <taxon>Micrococcales</taxon>
        <taxon>Bogoriellaceae</taxon>
        <taxon>Bogoriella</taxon>
    </lineage>
</organism>
<dbReference type="GO" id="GO:0070005">
    <property type="term" value="F:cysteine-type aminopeptidase activity"/>
    <property type="evidence" value="ECO:0007669"/>
    <property type="project" value="InterPro"/>
</dbReference>
<accession>A0A3N2BA50</accession>
<keyword evidence="4" id="KW-0031">Aminopeptidase</keyword>
<comment type="similarity">
    <text evidence="4">Belongs to the peptidase C1 family.</text>
</comment>
<evidence type="ECO:0000256" key="1">
    <source>
        <dbReference type="ARBA" id="ARBA00022670"/>
    </source>
</evidence>
<feature type="active site" evidence="5">
    <location>
        <position position="87"/>
    </location>
</feature>
<dbReference type="PIRSF" id="PIRSF005700">
    <property type="entry name" value="PepC"/>
    <property type="match status" value="1"/>
</dbReference>
<evidence type="ECO:0000256" key="5">
    <source>
        <dbReference type="PIRSR" id="PIRSR005700-1"/>
    </source>
</evidence>
<dbReference type="GO" id="GO:0005737">
    <property type="term" value="C:cytoplasm"/>
    <property type="evidence" value="ECO:0007669"/>
    <property type="project" value="TreeGrafter"/>
</dbReference>
<dbReference type="EMBL" id="RKHK01000001">
    <property type="protein sequence ID" value="ROR72153.1"/>
    <property type="molecule type" value="Genomic_DNA"/>
</dbReference>
<dbReference type="Pfam" id="PF03051">
    <property type="entry name" value="Peptidase_C1_2"/>
    <property type="match status" value="1"/>
</dbReference>
<reference evidence="6 7" key="1">
    <citation type="submission" date="2018-11" db="EMBL/GenBank/DDBJ databases">
        <title>Sequencing the genomes of 1000 actinobacteria strains.</title>
        <authorList>
            <person name="Klenk H.-P."/>
        </authorList>
    </citation>
    <scope>NUCLEOTIDE SEQUENCE [LARGE SCALE GENOMIC DNA]</scope>
    <source>
        <strain evidence="6 7">DSM 11294</strain>
    </source>
</reference>
<sequence length="463" mass="52068">MLWNLGENGAMTSNDTALARAVAPSDIARYRAAFASDVRLKVAQNAVTKNSVDEIALDRDVVMSIDHSMSHVLDKHEATNQKRSGRCWLFAGLNVLRSNAAARMNVKNFEFSQTWLHFWDKLERANYFLEAMLATADRDVDDRTVAHLLANPIDDGGQWNMFVALVRKYGVVPKAAMPETESSSNTGQMNRALRTVLRQGTRDLRALHTAGVGDDEIAERKDQVMAAVYRVLAIHLGTPPESFLWQWNDADGTFHRDGQLTPVEFAEKYLGADLEDYVCLVHDPRESSPQGRTFTVEFLGNVADAPPVTYLNVDIDLIRSLTAASIQDGEPVWFGCDTGKQAQRALGYWDAALYDYGSVYDVDFSLTKAERLLHHESLMTHAMVFTGVDLHDGVPRRWRVENSWGTDKADKGFWTMNDSWFGEHVFEVAVHRSRLPEELQQRLNEQPITLPAWDPMGALARGR</sequence>
<evidence type="ECO:0000256" key="4">
    <source>
        <dbReference type="PIRNR" id="PIRNR005700"/>
    </source>
</evidence>
<gene>
    <name evidence="6" type="ORF">EDD31_0500</name>
</gene>
<keyword evidence="7" id="KW-1185">Reference proteome</keyword>
<dbReference type="InterPro" id="IPR038765">
    <property type="entry name" value="Papain-like_cys_pep_sf"/>
</dbReference>
<evidence type="ECO:0000313" key="7">
    <source>
        <dbReference type="Proteomes" id="UP000280668"/>
    </source>
</evidence>
<dbReference type="SUPFAM" id="SSF54001">
    <property type="entry name" value="Cysteine proteinases"/>
    <property type="match status" value="1"/>
</dbReference>
<keyword evidence="3 4" id="KW-0788">Thiol protease</keyword>
<evidence type="ECO:0000256" key="3">
    <source>
        <dbReference type="ARBA" id="ARBA00022807"/>
    </source>
</evidence>
<dbReference type="AlphaFoldDB" id="A0A3N2BA50"/>
<evidence type="ECO:0000256" key="2">
    <source>
        <dbReference type="ARBA" id="ARBA00022801"/>
    </source>
</evidence>
<name>A0A3N2BA50_9MICO</name>
<feature type="active site" evidence="5">
    <location>
        <position position="381"/>
    </location>
</feature>
<dbReference type="PANTHER" id="PTHR10363:SF2">
    <property type="entry name" value="BLEOMYCIN HYDROLASE"/>
    <property type="match status" value="1"/>
</dbReference>
<dbReference type="Proteomes" id="UP000280668">
    <property type="component" value="Unassembled WGS sequence"/>
</dbReference>
<dbReference type="CDD" id="cd00585">
    <property type="entry name" value="Peptidase_C1B"/>
    <property type="match status" value="1"/>
</dbReference>
<proteinExistence type="inferred from homology"/>
<dbReference type="PANTHER" id="PTHR10363">
    <property type="entry name" value="BLEOMYCIN HYDROLASE"/>
    <property type="match status" value="1"/>
</dbReference>
<dbReference type="InterPro" id="IPR004134">
    <property type="entry name" value="Peptidase_C1B"/>
</dbReference>
<dbReference type="GO" id="GO:0006508">
    <property type="term" value="P:proteolysis"/>
    <property type="evidence" value="ECO:0007669"/>
    <property type="project" value="UniProtKB-KW"/>
</dbReference>
<dbReference type="GO" id="GO:0043418">
    <property type="term" value="P:homocysteine catabolic process"/>
    <property type="evidence" value="ECO:0007669"/>
    <property type="project" value="TreeGrafter"/>
</dbReference>
<dbReference type="Gene3D" id="3.90.70.10">
    <property type="entry name" value="Cysteine proteinases"/>
    <property type="match status" value="1"/>
</dbReference>
<protein>
    <recommendedName>
        <fullName evidence="4">Aminopeptidase</fullName>
    </recommendedName>
</protein>
<feature type="active site" evidence="5">
    <location>
        <position position="402"/>
    </location>
</feature>
<evidence type="ECO:0000313" key="6">
    <source>
        <dbReference type="EMBL" id="ROR72153.1"/>
    </source>
</evidence>
<dbReference type="PROSITE" id="PS00139">
    <property type="entry name" value="THIOL_PROTEASE_CYS"/>
    <property type="match status" value="1"/>
</dbReference>
<comment type="caution">
    <text evidence="6">The sequence shown here is derived from an EMBL/GenBank/DDBJ whole genome shotgun (WGS) entry which is preliminary data.</text>
</comment>